<dbReference type="PANTHER" id="PTHR43649:SF11">
    <property type="entry name" value="ABC TRANSPORTER SUBSTRATE-BINDING PROTEIN YESO-RELATED"/>
    <property type="match status" value="1"/>
</dbReference>
<protein>
    <submittedName>
        <fullName evidence="1">Multiple sugar transport system substrate-binding protein</fullName>
    </submittedName>
</protein>
<reference evidence="1 2" key="1">
    <citation type="submission" date="2020-07" db="EMBL/GenBank/DDBJ databases">
        <title>Sequencing the genomes of 1000 actinobacteria strains.</title>
        <authorList>
            <person name="Klenk H.-P."/>
        </authorList>
    </citation>
    <scope>NUCLEOTIDE SEQUENCE [LARGE SCALE GENOMIC DNA]</scope>
    <source>
        <strain evidence="1 2">DSM 15475</strain>
    </source>
</reference>
<name>A0A7Z0K7Z6_9MICC</name>
<accession>A0A7Z0K7Z6</accession>
<dbReference type="InterPro" id="IPR050490">
    <property type="entry name" value="Bact_solute-bd_prot1"/>
</dbReference>
<dbReference type="AlphaFoldDB" id="A0A7Z0K7Z6"/>
<dbReference type="RefSeq" id="WP_179540634.1">
    <property type="nucleotide sequence ID" value="NZ_BAAALL010000004.1"/>
</dbReference>
<dbReference type="SUPFAM" id="SSF53850">
    <property type="entry name" value="Periplasmic binding protein-like II"/>
    <property type="match status" value="1"/>
</dbReference>
<organism evidence="1 2">
    <name type="scientific">Nesterenkonia xinjiangensis</name>
    <dbReference type="NCBI Taxonomy" id="225327"/>
    <lineage>
        <taxon>Bacteria</taxon>
        <taxon>Bacillati</taxon>
        <taxon>Actinomycetota</taxon>
        <taxon>Actinomycetes</taxon>
        <taxon>Micrococcales</taxon>
        <taxon>Micrococcaceae</taxon>
        <taxon>Nesterenkonia</taxon>
    </lineage>
</organism>
<keyword evidence="1" id="KW-0762">Sugar transport</keyword>
<dbReference type="Gene3D" id="3.40.190.10">
    <property type="entry name" value="Periplasmic binding protein-like II"/>
    <property type="match status" value="2"/>
</dbReference>
<proteinExistence type="predicted"/>
<dbReference type="InterPro" id="IPR006059">
    <property type="entry name" value="SBP"/>
</dbReference>
<dbReference type="Proteomes" id="UP000535437">
    <property type="component" value="Unassembled WGS sequence"/>
</dbReference>
<dbReference type="Pfam" id="PF13416">
    <property type="entry name" value="SBP_bac_8"/>
    <property type="match status" value="1"/>
</dbReference>
<dbReference type="PANTHER" id="PTHR43649">
    <property type="entry name" value="ARABINOSE-BINDING PROTEIN-RELATED"/>
    <property type="match status" value="1"/>
</dbReference>
<comment type="caution">
    <text evidence="1">The sequence shown here is derived from an EMBL/GenBank/DDBJ whole genome shotgun (WGS) entry which is preliminary data.</text>
</comment>
<gene>
    <name evidence="1" type="ORF">HNR09_000517</name>
</gene>
<evidence type="ECO:0000313" key="1">
    <source>
        <dbReference type="EMBL" id="NYJ77106.1"/>
    </source>
</evidence>
<evidence type="ECO:0000313" key="2">
    <source>
        <dbReference type="Proteomes" id="UP000535437"/>
    </source>
</evidence>
<keyword evidence="2" id="KW-1185">Reference proteome</keyword>
<dbReference type="EMBL" id="JACCFY010000001">
    <property type="protein sequence ID" value="NYJ77106.1"/>
    <property type="molecule type" value="Genomic_DNA"/>
</dbReference>
<keyword evidence="1" id="KW-0813">Transport</keyword>
<sequence length="436" mass="48085">MSSTLTTPRHVPPSARRRRWMKAGAGLAIVGLAATACGNGGDDEGDVTLTFSWWGGDVRHQYTQEIIEIFEEEHPHITIDHRYGEWDGYWDQLATQTAAGDTPDIIQMDLVYLREYIESGILLPLEDIDTSEFTDELMDTGTLDGELYAMPVGQTALTFAVNPELIEEAGLEMPDDSTWTWDDLKDLAVGVSENTDAYGQSGSFDSAGLETWLRQTHGVSMVDDEGQLAWEPEDAVGYFEMLGEFDEAGAFPDAAEMAEQRGIAREQTLLATGEGAMFPAWDAMLVALSGNEEIDLEPLMMPSLTGDASDAYMYYKASMFYSVASGSDHPEEAQLFVDFLVNDERAGELQQIERGIPGNASIRDQIRDDLDGVESRIVEFSESLEDVVADSPPLAPEGYGAVQDIVIRYEDEFFFGRVTAEEAAERMHGEIEDAIS</sequence>